<feature type="domain" description="HVO-0513-like N-terminal" evidence="4">
    <location>
        <begin position="17"/>
        <end position="151"/>
    </location>
</feature>
<accession>A0A2I8VJL8</accession>
<evidence type="ECO:0000313" key="6">
    <source>
        <dbReference type="Proteomes" id="UP000236584"/>
    </source>
</evidence>
<dbReference type="Proteomes" id="UP000236584">
    <property type="component" value="Chromosome"/>
</dbReference>
<evidence type="ECO:0000259" key="4">
    <source>
        <dbReference type="Pfam" id="PF24278"/>
    </source>
</evidence>
<feature type="domain" description="HTH bat-type" evidence="3">
    <location>
        <begin position="162"/>
        <end position="214"/>
    </location>
</feature>
<reference evidence="5 6" key="1">
    <citation type="submission" date="2018-01" db="EMBL/GenBank/DDBJ databases">
        <title>Complete genome sequence of Salinigranum rubrum GX10T, an extremely halophilic archaeon isolated from a marine solar saltern.</title>
        <authorList>
            <person name="Han S."/>
        </authorList>
    </citation>
    <scope>NUCLEOTIDE SEQUENCE [LARGE SCALE GENOMIC DNA]</scope>
    <source>
        <strain evidence="5 6">GX10</strain>
    </source>
</reference>
<dbReference type="KEGG" id="srub:C2R22_11160"/>
<dbReference type="InterPro" id="IPR007050">
    <property type="entry name" value="HTH_bacterioopsin"/>
</dbReference>
<dbReference type="Pfam" id="PF24278">
    <property type="entry name" value="HVO_0513_N"/>
    <property type="match status" value="1"/>
</dbReference>
<dbReference type="GeneID" id="35592657"/>
<keyword evidence="1" id="KW-0805">Transcription regulation</keyword>
<dbReference type="PANTHER" id="PTHR34236:SF1">
    <property type="entry name" value="DIMETHYL SULFOXIDE REDUCTASE TRANSCRIPTIONAL ACTIVATOR"/>
    <property type="match status" value="1"/>
</dbReference>
<dbReference type="InterPro" id="IPR056493">
    <property type="entry name" value="HVO_0513_N"/>
</dbReference>
<sequence>MRYVTLRLSPSRGEGFHPLGRRLSEEPSIRREAIHHVELLDDGTVLLLAEGSGDRDRYEEIMSSSPSVIDYMASGTDRWMAVSHLDTSEAVRQVMEWQRDAEVVIETPMLFQSDGSQRMTLLGDQRAFKRLFERATALESFSFEVVESGEYEPSAERFMRSLTARQQEILTTAVDLGYYRAPRQATHEDIAAAVDLAPSTVGDHLRKIEERVFESMTPS</sequence>
<evidence type="ECO:0000259" key="3">
    <source>
        <dbReference type="Pfam" id="PF04967"/>
    </source>
</evidence>
<dbReference type="RefSeq" id="WP_103425826.1">
    <property type="nucleotide sequence ID" value="NZ_CP026309.1"/>
</dbReference>
<dbReference type="Pfam" id="PF04967">
    <property type="entry name" value="HTH_10"/>
    <property type="match status" value="1"/>
</dbReference>
<name>A0A2I8VJL8_9EURY</name>
<dbReference type="Gene3D" id="1.10.10.10">
    <property type="entry name" value="Winged helix-like DNA-binding domain superfamily/Winged helix DNA-binding domain"/>
    <property type="match status" value="1"/>
</dbReference>
<dbReference type="InterPro" id="IPR036388">
    <property type="entry name" value="WH-like_DNA-bd_sf"/>
</dbReference>
<protein>
    <submittedName>
        <fullName evidence="5">Bacterio-opsin activator</fullName>
    </submittedName>
</protein>
<organism evidence="5 6">
    <name type="scientific">Salinigranum rubrum</name>
    <dbReference type="NCBI Taxonomy" id="755307"/>
    <lineage>
        <taxon>Archaea</taxon>
        <taxon>Methanobacteriati</taxon>
        <taxon>Methanobacteriota</taxon>
        <taxon>Stenosarchaea group</taxon>
        <taxon>Halobacteria</taxon>
        <taxon>Halobacteriales</taxon>
        <taxon>Haloferacaceae</taxon>
        <taxon>Salinigranum</taxon>
    </lineage>
</organism>
<gene>
    <name evidence="5" type="ORF">C2R22_11160</name>
</gene>
<dbReference type="AlphaFoldDB" id="A0A2I8VJL8"/>
<evidence type="ECO:0000313" key="5">
    <source>
        <dbReference type="EMBL" id="AUV82137.1"/>
    </source>
</evidence>
<keyword evidence="2" id="KW-0804">Transcription</keyword>
<proteinExistence type="predicted"/>
<keyword evidence="6" id="KW-1185">Reference proteome</keyword>
<evidence type="ECO:0000256" key="2">
    <source>
        <dbReference type="ARBA" id="ARBA00023163"/>
    </source>
</evidence>
<evidence type="ECO:0000256" key="1">
    <source>
        <dbReference type="ARBA" id="ARBA00023015"/>
    </source>
</evidence>
<dbReference type="PANTHER" id="PTHR34236">
    <property type="entry name" value="DIMETHYL SULFOXIDE REDUCTASE TRANSCRIPTIONAL ACTIVATOR"/>
    <property type="match status" value="1"/>
</dbReference>
<dbReference type="EMBL" id="CP026309">
    <property type="protein sequence ID" value="AUV82137.1"/>
    <property type="molecule type" value="Genomic_DNA"/>
</dbReference>
<dbReference type="OrthoDB" id="194393at2157"/>